<evidence type="ECO:0000313" key="2">
    <source>
        <dbReference type="EMBL" id="ETO35161.1"/>
    </source>
</evidence>
<evidence type="ECO:0000313" key="3">
    <source>
        <dbReference type="Proteomes" id="UP000023152"/>
    </source>
</evidence>
<reference evidence="2 3" key="1">
    <citation type="journal article" date="2013" name="Curr. Biol.">
        <title>The Genome of the Foraminiferan Reticulomyxa filosa.</title>
        <authorList>
            <person name="Glockner G."/>
            <person name="Hulsmann N."/>
            <person name="Schleicher M."/>
            <person name="Noegel A.A."/>
            <person name="Eichinger L."/>
            <person name="Gallinger C."/>
            <person name="Pawlowski J."/>
            <person name="Sierra R."/>
            <person name="Euteneuer U."/>
            <person name="Pillet L."/>
            <person name="Moustafa A."/>
            <person name="Platzer M."/>
            <person name="Groth M."/>
            <person name="Szafranski K."/>
            <person name="Schliwa M."/>
        </authorList>
    </citation>
    <scope>NUCLEOTIDE SEQUENCE [LARGE SCALE GENOMIC DNA]</scope>
</reference>
<evidence type="ECO:0000256" key="1">
    <source>
        <dbReference type="SAM" id="MobiDB-lite"/>
    </source>
</evidence>
<keyword evidence="3" id="KW-1185">Reference proteome</keyword>
<name>X6PAH5_RETFI</name>
<dbReference type="EMBL" id="ASPP01001899">
    <property type="protein sequence ID" value="ETO35161.1"/>
    <property type="molecule type" value="Genomic_DNA"/>
</dbReference>
<feature type="compositionally biased region" description="Basic and acidic residues" evidence="1">
    <location>
        <begin position="74"/>
        <end position="90"/>
    </location>
</feature>
<accession>X6PAH5</accession>
<proteinExistence type="predicted"/>
<dbReference type="Proteomes" id="UP000023152">
    <property type="component" value="Unassembled WGS sequence"/>
</dbReference>
<comment type="caution">
    <text evidence="2">The sequence shown here is derived from an EMBL/GenBank/DDBJ whole genome shotgun (WGS) entry which is preliminary data.</text>
</comment>
<sequence>MERSQRPFKGFGRKVSKDETSIEKIQSTKNSEDVSKMCMFFLSMCVGEEAIMKLKYLQSKVQQRKRPKRKKFSYGKERDETSNESDKDSSWHYSSHASLSDEETVFPNEVDMLPVANDPNLQVVSSKWIDVWKCMNQIQQLPPQQEMHEIARLLAKCITEDIKNIIEYVSGHPVIIDCYLFLCFAFTKLNQFDKAKEYIELLKTQHHMLPATKLKVLDVLRCINLRLRCREKAFENLKLTTIEHHKKLITLFDIEMMEILENWDDVEPPPIEQIRSGIQEIIVLYGKSDPSLWSLAYFFEQQYFYTEKLEC</sequence>
<organism evidence="2 3">
    <name type="scientific">Reticulomyxa filosa</name>
    <dbReference type="NCBI Taxonomy" id="46433"/>
    <lineage>
        <taxon>Eukaryota</taxon>
        <taxon>Sar</taxon>
        <taxon>Rhizaria</taxon>
        <taxon>Retaria</taxon>
        <taxon>Foraminifera</taxon>
        <taxon>Monothalamids</taxon>
        <taxon>Reticulomyxidae</taxon>
        <taxon>Reticulomyxa</taxon>
    </lineage>
</organism>
<feature type="region of interest" description="Disordered" evidence="1">
    <location>
        <begin position="1"/>
        <end position="30"/>
    </location>
</feature>
<feature type="region of interest" description="Disordered" evidence="1">
    <location>
        <begin position="67"/>
        <end position="93"/>
    </location>
</feature>
<protein>
    <submittedName>
        <fullName evidence="2">Uncharacterized protein</fullName>
    </submittedName>
</protein>
<dbReference type="AlphaFoldDB" id="X6PAH5"/>
<gene>
    <name evidence="2" type="ORF">RFI_01913</name>
</gene>